<evidence type="ECO:0000256" key="2">
    <source>
        <dbReference type="ARBA" id="ARBA00022676"/>
    </source>
</evidence>
<name>A0ABS8H1F5_9FLAO</name>
<dbReference type="InterPro" id="IPR041058">
    <property type="entry name" value="FucT_N"/>
</dbReference>
<protein>
    <submittedName>
        <fullName evidence="6">Glycosyltransferase family 10</fullName>
    </submittedName>
</protein>
<dbReference type="InterPro" id="IPR055270">
    <property type="entry name" value="Glyco_tran_10_C"/>
</dbReference>
<dbReference type="InterPro" id="IPR038577">
    <property type="entry name" value="GT10-like_C_sf"/>
</dbReference>
<evidence type="ECO:0000313" key="6">
    <source>
        <dbReference type="EMBL" id="MCC4214658.1"/>
    </source>
</evidence>
<dbReference type="PANTHER" id="PTHR11929">
    <property type="entry name" value="ALPHA- 1,3 -FUCOSYLTRANSFERASE"/>
    <property type="match status" value="1"/>
</dbReference>
<evidence type="ECO:0000256" key="3">
    <source>
        <dbReference type="ARBA" id="ARBA00022679"/>
    </source>
</evidence>
<dbReference type="Pfam" id="PF18025">
    <property type="entry name" value="FucT_N"/>
    <property type="match status" value="1"/>
</dbReference>
<keyword evidence="7" id="KW-1185">Reference proteome</keyword>
<comment type="similarity">
    <text evidence="1">Belongs to the glycosyltransferase 10 family.</text>
</comment>
<sequence>MDFWPGFIPEKSLFYRILSRNYKIKLSENPEFLIYSCFGYDHLKYKCLKLFYTGENRSSNFQFCDFSISFEKLRNPRQYFLPLFGLVILEDNLLERLTNPSINLFAKSKFCAQVVSNPKADFRNNFFKELNNCKRVDSGGKFQNNIGRIIKNKLKFIEPYRFVLAFENESHKGYLTEKVLDALLVGAIPIYWGDTSIEMYLNPKRFINRHNFKSNSDCIEEVLRIENDTELYAKMSNEPVFLELPSFLDVKALEDFILEAVKSNKKPIAKTFKGKFAYLKIYLKLKKSSFKRELSFLLRALSNFFI</sequence>
<comment type="caution">
    <text evidence="6">The sequence shown here is derived from an EMBL/GenBank/DDBJ whole genome shotgun (WGS) entry which is preliminary data.</text>
</comment>
<organism evidence="6 7">
    <name type="scientific">Leeuwenhoekiella parthenopeia</name>
    <dbReference type="NCBI Taxonomy" id="2890320"/>
    <lineage>
        <taxon>Bacteria</taxon>
        <taxon>Pseudomonadati</taxon>
        <taxon>Bacteroidota</taxon>
        <taxon>Flavobacteriia</taxon>
        <taxon>Flavobacteriales</taxon>
        <taxon>Flavobacteriaceae</taxon>
        <taxon>Leeuwenhoekiella</taxon>
    </lineage>
</organism>
<proteinExistence type="inferred from homology"/>
<dbReference type="InterPro" id="IPR001503">
    <property type="entry name" value="Glyco_trans_10"/>
</dbReference>
<evidence type="ECO:0000259" key="4">
    <source>
        <dbReference type="Pfam" id="PF00852"/>
    </source>
</evidence>
<feature type="domain" description="Alpha-(1,3)-fucosyltransferase FucT N-terminal" evidence="5">
    <location>
        <begin position="1"/>
        <end position="84"/>
    </location>
</feature>
<feature type="domain" description="Fucosyltransferase C-terminal" evidence="4">
    <location>
        <begin position="106"/>
        <end position="234"/>
    </location>
</feature>
<dbReference type="InterPro" id="IPR042574">
    <property type="entry name" value="FucT_N_sf"/>
</dbReference>
<dbReference type="EMBL" id="JAJGMW010000036">
    <property type="protein sequence ID" value="MCC4214658.1"/>
    <property type="molecule type" value="Genomic_DNA"/>
</dbReference>
<evidence type="ECO:0000313" key="7">
    <source>
        <dbReference type="Proteomes" id="UP001197770"/>
    </source>
</evidence>
<dbReference type="Pfam" id="PF00852">
    <property type="entry name" value="Glyco_transf_10"/>
    <property type="match status" value="1"/>
</dbReference>
<dbReference type="RefSeq" id="WP_228231715.1">
    <property type="nucleotide sequence ID" value="NZ_JAJGMW010000036.1"/>
</dbReference>
<dbReference type="Gene3D" id="3.40.50.11650">
    <property type="entry name" value="Glycosyl transferase family 10, N-terminal domain"/>
    <property type="match status" value="1"/>
</dbReference>
<reference evidence="6 7" key="1">
    <citation type="submission" date="2021-11" db="EMBL/GenBank/DDBJ databases">
        <title>Seasonal and diel survey of microbial diversity of the Tyrrhenian coast.</title>
        <authorList>
            <person name="Gattoni G."/>
            <person name="Corral P."/>
        </authorList>
    </citation>
    <scope>NUCLEOTIDE SEQUENCE [LARGE SCALE GENOMIC DNA]</scope>
    <source>
        <strain evidence="6 7">Mr9</strain>
    </source>
</reference>
<gene>
    <name evidence="6" type="ORF">LLW17_18185</name>
</gene>
<evidence type="ECO:0000259" key="5">
    <source>
        <dbReference type="Pfam" id="PF18025"/>
    </source>
</evidence>
<evidence type="ECO:0000256" key="1">
    <source>
        <dbReference type="ARBA" id="ARBA00008919"/>
    </source>
</evidence>
<dbReference type="SUPFAM" id="SSF53756">
    <property type="entry name" value="UDP-Glycosyltransferase/glycogen phosphorylase"/>
    <property type="match status" value="1"/>
</dbReference>
<accession>A0ABS8H1F5</accession>
<dbReference type="Proteomes" id="UP001197770">
    <property type="component" value="Unassembled WGS sequence"/>
</dbReference>
<dbReference type="Gene3D" id="3.40.50.11660">
    <property type="entry name" value="Glycosyl transferase family 10, C-terminal domain"/>
    <property type="match status" value="1"/>
</dbReference>
<dbReference type="PANTHER" id="PTHR11929:SF194">
    <property type="entry name" value="ALPHA-(1,3)-FUCOSYLTRANSFERASE 10"/>
    <property type="match status" value="1"/>
</dbReference>
<keyword evidence="2" id="KW-0328">Glycosyltransferase</keyword>
<keyword evidence="3" id="KW-0808">Transferase</keyword>